<dbReference type="STRING" id="658445.H744_2c0483"/>
<dbReference type="AlphaFoldDB" id="A0A0C5WQA8"/>
<dbReference type="HOGENOM" id="CLU_009583_0_0_6"/>
<accession>A0A0C5WQA8</accession>
<name>A0A0C5WQA8_9GAMM</name>
<dbReference type="OrthoDB" id="9792269at2"/>
<keyword evidence="3" id="KW-1185">Reference proteome</keyword>
<evidence type="ECO:0000259" key="1">
    <source>
        <dbReference type="Pfam" id="PF00534"/>
    </source>
</evidence>
<proteinExistence type="predicted"/>
<dbReference type="InterPro" id="IPR001296">
    <property type="entry name" value="Glyco_trans_1"/>
</dbReference>
<evidence type="ECO:0000313" key="2">
    <source>
        <dbReference type="EMBL" id="AJR07219.1"/>
    </source>
</evidence>
<organism evidence="2 3">
    <name type="scientific">Photobacterium gaetbulicola Gung47</name>
    <dbReference type="NCBI Taxonomy" id="658445"/>
    <lineage>
        <taxon>Bacteria</taxon>
        <taxon>Pseudomonadati</taxon>
        <taxon>Pseudomonadota</taxon>
        <taxon>Gammaproteobacteria</taxon>
        <taxon>Vibrionales</taxon>
        <taxon>Vibrionaceae</taxon>
        <taxon>Photobacterium</taxon>
    </lineage>
</organism>
<dbReference type="SUPFAM" id="SSF53756">
    <property type="entry name" value="UDP-Glycosyltransferase/glycogen phosphorylase"/>
    <property type="match status" value="1"/>
</dbReference>
<keyword evidence="2" id="KW-0808">Transferase</keyword>
<dbReference type="Gene3D" id="3.40.50.2000">
    <property type="entry name" value="Glycogen Phosphorylase B"/>
    <property type="match status" value="2"/>
</dbReference>
<protein>
    <submittedName>
        <fullName evidence="2">Putative glycosyl transferase family protein</fullName>
    </submittedName>
</protein>
<evidence type="ECO:0000313" key="3">
    <source>
        <dbReference type="Proteomes" id="UP000032303"/>
    </source>
</evidence>
<dbReference type="Proteomes" id="UP000032303">
    <property type="component" value="Chromosome 2"/>
</dbReference>
<dbReference type="Pfam" id="PF00534">
    <property type="entry name" value="Glycos_transf_1"/>
    <property type="match status" value="1"/>
</dbReference>
<dbReference type="PANTHER" id="PTHR12526:SF638">
    <property type="entry name" value="SPORE COAT PROTEIN SA"/>
    <property type="match status" value="1"/>
</dbReference>
<dbReference type="PATRIC" id="fig|658445.3.peg.2386"/>
<dbReference type="GO" id="GO:0016757">
    <property type="term" value="F:glycosyltransferase activity"/>
    <property type="evidence" value="ECO:0007669"/>
    <property type="project" value="InterPro"/>
</dbReference>
<reference evidence="2 3" key="1">
    <citation type="submission" date="2013-05" db="EMBL/GenBank/DDBJ databases">
        <title>Complete genome sequence of the lipase-producing bacterium Photobacterium gaetbulicola Gung47.</title>
        <authorList>
            <person name="Kim Y.-O."/>
        </authorList>
    </citation>
    <scope>NUCLEOTIDE SEQUENCE [LARGE SCALE GENOMIC DNA]</scope>
    <source>
        <strain evidence="2 3">Gung47</strain>
    </source>
</reference>
<sequence length="359" mass="40641">MKRKAVLVVSALRGGGAEKFVLNLYKALEKYENYECHILAIEKAVEHDITGFRVHFASDICNVSKKGWRRLFYKKNVAKAIDEFVINNIGEDALVLSNMLLADKIMSQSKLNVYHVMHSSYTSAFLANKKGVGRFKITSKINGIYKNHPLIFVSKAAEQNYFISFRSKFQSRVIYNPVDIEEICSLSKGEHVEINSEYLIHIGRFNRAKRHDRLIKIFSQVQDDNIKLLLLGEGSLRAEVEKSISNYGLEQRVEIIGFKSNPYPYLKNAKGLVLTSDYEGLPTVILEALALQVPVISTNCPGGITEILGKNSNSLCELDNQELFSKKIDDLIVSSDKYMSTINEQFLPQNVAKQYSQLD</sequence>
<feature type="domain" description="Glycosyl transferase family 1" evidence="1">
    <location>
        <begin position="195"/>
        <end position="341"/>
    </location>
</feature>
<dbReference type="KEGG" id="pgb:H744_2c0483"/>
<dbReference type="CDD" id="cd03811">
    <property type="entry name" value="GT4_GT28_WabH-like"/>
    <property type="match status" value="1"/>
</dbReference>
<dbReference type="GO" id="GO:1901135">
    <property type="term" value="P:carbohydrate derivative metabolic process"/>
    <property type="evidence" value="ECO:0007669"/>
    <property type="project" value="UniProtKB-ARBA"/>
</dbReference>
<gene>
    <name evidence="2" type="ORF">H744_2c0483</name>
</gene>
<dbReference type="EMBL" id="CP005974">
    <property type="protein sequence ID" value="AJR07219.1"/>
    <property type="molecule type" value="Genomic_DNA"/>
</dbReference>
<dbReference type="PANTHER" id="PTHR12526">
    <property type="entry name" value="GLYCOSYLTRANSFERASE"/>
    <property type="match status" value="1"/>
</dbReference>